<evidence type="ECO:0000259" key="4">
    <source>
        <dbReference type="PROSITE" id="PS50949"/>
    </source>
</evidence>
<accession>A0ABU3ECV3</accession>
<dbReference type="SUPFAM" id="SSF46785">
    <property type="entry name" value="Winged helix' DNA-binding domain"/>
    <property type="match status" value="1"/>
</dbReference>
<comment type="caution">
    <text evidence="5">The sequence shown here is derived from an EMBL/GenBank/DDBJ whole genome shotgun (WGS) entry which is preliminary data.</text>
</comment>
<keyword evidence="2" id="KW-0238">DNA-binding</keyword>
<evidence type="ECO:0000313" key="6">
    <source>
        <dbReference type="Proteomes" id="UP001251085"/>
    </source>
</evidence>
<dbReference type="PANTHER" id="PTHR43537:SF49">
    <property type="entry name" value="TRANSCRIPTIONAL REGULATORY PROTEIN"/>
    <property type="match status" value="1"/>
</dbReference>
<dbReference type="PROSITE" id="PS50949">
    <property type="entry name" value="HTH_GNTR"/>
    <property type="match status" value="1"/>
</dbReference>
<dbReference type="RefSeq" id="WP_311759075.1">
    <property type="nucleotide sequence ID" value="NZ_JAVRQI010000006.1"/>
</dbReference>
<dbReference type="Proteomes" id="UP001251085">
    <property type="component" value="Unassembled WGS sequence"/>
</dbReference>
<dbReference type="EMBL" id="JAVRQI010000006">
    <property type="protein sequence ID" value="MDT1061975.1"/>
    <property type="molecule type" value="Genomic_DNA"/>
</dbReference>
<evidence type="ECO:0000256" key="3">
    <source>
        <dbReference type="ARBA" id="ARBA00023163"/>
    </source>
</evidence>
<dbReference type="PANTHER" id="PTHR43537">
    <property type="entry name" value="TRANSCRIPTIONAL REGULATOR, GNTR FAMILY"/>
    <property type="match status" value="1"/>
</dbReference>
<dbReference type="InterPro" id="IPR036390">
    <property type="entry name" value="WH_DNA-bd_sf"/>
</dbReference>
<proteinExistence type="predicted"/>
<organism evidence="5 6">
    <name type="scientific">Paracoccus broussonetiae</name>
    <dbReference type="NCBI Taxonomy" id="3075834"/>
    <lineage>
        <taxon>Bacteria</taxon>
        <taxon>Pseudomonadati</taxon>
        <taxon>Pseudomonadota</taxon>
        <taxon>Alphaproteobacteria</taxon>
        <taxon>Rhodobacterales</taxon>
        <taxon>Paracoccaceae</taxon>
        <taxon>Paracoccus</taxon>
    </lineage>
</organism>
<protein>
    <submittedName>
        <fullName evidence="5">GntR family transcriptional regulator</fullName>
    </submittedName>
</protein>
<dbReference type="PRINTS" id="PR00035">
    <property type="entry name" value="HTHGNTR"/>
</dbReference>
<reference evidence="6" key="1">
    <citation type="submission" date="2023-07" db="EMBL/GenBank/DDBJ databases">
        <title>Characterization of two Paracoccaceae strains isolated from Phycosphere and proposal of Xinfangfangia lacusdiani sp. nov.</title>
        <authorList>
            <person name="Deng Y."/>
            <person name="Zhang Y.Q."/>
        </authorList>
    </citation>
    <scope>NUCLEOTIDE SEQUENCE [LARGE SCALE GENOMIC DNA]</scope>
    <source>
        <strain evidence="6">CPCC 101403</strain>
    </source>
</reference>
<dbReference type="Pfam" id="PF07729">
    <property type="entry name" value="FCD"/>
    <property type="match status" value="1"/>
</dbReference>
<sequence>MANSERSADHVHAALSERIVAGTLRPGDALTESGIAEEFGMSRTPVREALHRLDSEGLVERGPRRAFVVRRMSVADLRDLFETLGEIEAICARLAAHRMTEIERDALTRILADDNGHYATVNARFHDALRRGAQNRTIAALLDDLNRRSLPWREASFRGSGDRIGQSRDEHRAILQAVLARDGDCAATLMRAHMASSLSAISEMLLAEAHA</sequence>
<keyword evidence="3" id="KW-0804">Transcription</keyword>
<dbReference type="InterPro" id="IPR008920">
    <property type="entry name" value="TF_FadR/GntR_C"/>
</dbReference>
<dbReference type="SMART" id="SM00345">
    <property type="entry name" value="HTH_GNTR"/>
    <property type="match status" value="1"/>
</dbReference>
<dbReference type="SMART" id="SM00895">
    <property type="entry name" value="FCD"/>
    <property type="match status" value="1"/>
</dbReference>
<dbReference type="SUPFAM" id="SSF48008">
    <property type="entry name" value="GntR ligand-binding domain-like"/>
    <property type="match status" value="1"/>
</dbReference>
<name>A0ABU3ECV3_9RHOB</name>
<dbReference type="Pfam" id="PF00392">
    <property type="entry name" value="GntR"/>
    <property type="match status" value="1"/>
</dbReference>
<evidence type="ECO:0000256" key="2">
    <source>
        <dbReference type="ARBA" id="ARBA00023125"/>
    </source>
</evidence>
<gene>
    <name evidence="5" type="ORF">RM190_08920</name>
</gene>
<dbReference type="CDD" id="cd07377">
    <property type="entry name" value="WHTH_GntR"/>
    <property type="match status" value="1"/>
</dbReference>
<dbReference type="Gene3D" id="1.20.120.530">
    <property type="entry name" value="GntR ligand-binding domain-like"/>
    <property type="match status" value="1"/>
</dbReference>
<dbReference type="InterPro" id="IPR011711">
    <property type="entry name" value="GntR_C"/>
</dbReference>
<feature type="domain" description="HTH gntR-type" evidence="4">
    <location>
        <begin position="5"/>
        <end position="72"/>
    </location>
</feature>
<dbReference type="InterPro" id="IPR036388">
    <property type="entry name" value="WH-like_DNA-bd_sf"/>
</dbReference>
<keyword evidence="1" id="KW-0805">Transcription regulation</keyword>
<keyword evidence="6" id="KW-1185">Reference proteome</keyword>
<evidence type="ECO:0000256" key="1">
    <source>
        <dbReference type="ARBA" id="ARBA00023015"/>
    </source>
</evidence>
<dbReference type="InterPro" id="IPR000524">
    <property type="entry name" value="Tscrpt_reg_HTH_GntR"/>
</dbReference>
<evidence type="ECO:0000313" key="5">
    <source>
        <dbReference type="EMBL" id="MDT1061975.1"/>
    </source>
</evidence>
<dbReference type="Gene3D" id="1.10.10.10">
    <property type="entry name" value="Winged helix-like DNA-binding domain superfamily/Winged helix DNA-binding domain"/>
    <property type="match status" value="1"/>
</dbReference>